<dbReference type="Pfam" id="PF05105">
    <property type="entry name" value="Phage_holin_4_1"/>
    <property type="match status" value="1"/>
</dbReference>
<keyword evidence="3 5" id="KW-1133">Transmembrane helix</keyword>
<evidence type="ECO:0000256" key="4">
    <source>
        <dbReference type="ARBA" id="ARBA00023136"/>
    </source>
</evidence>
<evidence type="ECO:0000256" key="1">
    <source>
        <dbReference type="ARBA" id="ARBA00004141"/>
    </source>
</evidence>
<dbReference type="AlphaFoldDB" id="A0A9R1CWS2"/>
<comment type="subcellular location">
    <subcellularLocation>
        <location evidence="1">Membrane</location>
        <topology evidence="1">Multi-pass membrane protein</topology>
    </subcellularLocation>
</comment>
<feature type="transmembrane region" description="Helical" evidence="5">
    <location>
        <begin position="40"/>
        <end position="69"/>
    </location>
</feature>
<dbReference type="EMBL" id="BPUB01000002">
    <property type="protein sequence ID" value="GJG59017.1"/>
    <property type="molecule type" value="Genomic_DNA"/>
</dbReference>
<dbReference type="GO" id="GO:0016020">
    <property type="term" value="C:membrane"/>
    <property type="evidence" value="ECO:0007669"/>
    <property type="project" value="UniProtKB-SubCell"/>
</dbReference>
<gene>
    <name evidence="6" type="ORF">PRLR5076_18680</name>
</gene>
<dbReference type="InterPro" id="IPR006480">
    <property type="entry name" value="Phage_holin_4_1"/>
</dbReference>
<evidence type="ECO:0000256" key="2">
    <source>
        <dbReference type="ARBA" id="ARBA00022692"/>
    </source>
</evidence>
<protein>
    <submittedName>
        <fullName evidence="6">Uncharacterized protein</fullName>
    </submittedName>
</protein>
<name>A0A9R1CWS2_9BACT</name>
<reference evidence="6" key="1">
    <citation type="journal article" date="2022" name="Int. J. Syst. Evol. Microbiol.">
        <title>Prevotella lacticifex sp. nov., isolated from the rumen of cows.</title>
        <authorList>
            <person name="Shinkai T."/>
            <person name="Ikeyama N."/>
            <person name="Kumagai M."/>
            <person name="Ohmori H."/>
            <person name="Sakamoto M."/>
            <person name="Ohkuma M."/>
            <person name="Mitsumori M."/>
        </authorList>
    </citation>
    <scope>NUCLEOTIDE SEQUENCE</scope>
    <source>
        <strain evidence="6">R5076</strain>
    </source>
</reference>
<evidence type="ECO:0000256" key="3">
    <source>
        <dbReference type="ARBA" id="ARBA00022989"/>
    </source>
</evidence>
<dbReference type="GeneID" id="72466940"/>
<proteinExistence type="predicted"/>
<keyword evidence="4 5" id="KW-0472">Membrane</keyword>
<evidence type="ECO:0000256" key="5">
    <source>
        <dbReference type="SAM" id="Phobius"/>
    </source>
</evidence>
<dbReference type="Proteomes" id="UP000825483">
    <property type="component" value="Unassembled WGS sequence"/>
</dbReference>
<evidence type="ECO:0000313" key="7">
    <source>
        <dbReference type="Proteomes" id="UP000825483"/>
    </source>
</evidence>
<feature type="transmembrane region" description="Helical" evidence="5">
    <location>
        <begin position="90"/>
        <end position="108"/>
    </location>
</feature>
<evidence type="ECO:0000313" key="6">
    <source>
        <dbReference type="EMBL" id="GJG59017.1"/>
    </source>
</evidence>
<dbReference type="RefSeq" id="WP_223928970.1">
    <property type="nucleotide sequence ID" value="NZ_BPTU01000001.1"/>
</dbReference>
<accession>A0A9R1CWS2</accession>
<sequence>MNVLIQFITKFLHSYDYASIKDFCLSLCPSFKYNLQMPSILISSILAFTSKYLGLGPVIVLAMFVAVITETVTGIQASKKLGKKFESFRFSRCVIKVAIWMILVYIANSFTLECESRDGWINSIGATFFDIVRLFILIYFVIEYFISILENLAVIDGRPKTDFTDALHDLWKAILELFKGKISNQ</sequence>
<comment type="caution">
    <text evidence="6">The sequence shown here is derived from an EMBL/GenBank/DDBJ whole genome shotgun (WGS) entry which is preliminary data.</text>
</comment>
<organism evidence="6 7">
    <name type="scientific">Prevotella lacticifex</name>
    <dbReference type="NCBI Taxonomy" id="2854755"/>
    <lineage>
        <taxon>Bacteria</taxon>
        <taxon>Pseudomonadati</taxon>
        <taxon>Bacteroidota</taxon>
        <taxon>Bacteroidia</taxon>
        <taxon>Bacteroidales</taxon>
        <taxon>Prevotellaceae</taxon>
        <taxon>Prevotella</taxon>
    </lineage>
</organism>
<keyword evidence="7" id="KW-1185">Reference proteome</keyword>
<keyword evidence="2 5" id="KW-0812">Transmembrane</keyword>